<dbReference type="PROSITE" id="PS50181">
    <property type="entry name" value="FBOX"/>
    <property type="match status" value="1"/>
</dbReference>
<dbReference type="GO" id="GO:0004842">
    <property type="term" value="F:ubiquitin-protein transferase activity"/>
    <property type="evidence" value="ECO:0007669"/>
    <property type="project" value="TreeGrafter"/>
</dbReference>
<accession>A0A2I0XCV0</accession>
<reference evidence="2 3" key="2">
    <citation type="journal article" date="2017" name="Nature">
        <title>The Apostasia genome and the evolution of orchids.</title>
        <authorList>
            <person name="Zhang G.Q."/>
            <person name="Liu K.W."/>
            <person name="Li Z."/>
            <person name="Lohaus R."/>
            <person name="Hsiao Y.Y."/>
            <person name="Niu S.C."/>
            <person name="Wang J.Y."/>
            <person name="Lin Y.C."/>
            <person name="Xu Q."/>
            <person name="Chen L.J."/>
            <person name="Yoshida K."/>
            <person name="Fujiwara S."/>
            <person name="Wang Z.W."/>
            <person name="Zhang Y.Q."/>
            <person name="Mitsuda N."/>
            <person name="Wang M."/>
            <person name="Liu G.H."/>
            <person name="Pecoraro L."/>
            <person name="Huang H.X."/>
            <person name="Xiao X.J."/>
            <person name="Lin M."/>
            <person name="Wu X.Y."/>
            <person name="Wu W.L."/>
            <person name="Chen Y.Y."/>
            <person name="Chang S.B."/>
            <person name="Sakamoto S."/>
            <person name="Ohme-Takagi M."/>
            <person name="Yagi M."/>
            <person name="Zeng S.J."/>
            <person name="Shen C.Y."/>
            <person name="Yeh C.M."/>
            <person name="Luo Y.B."/>
            <person name="Tsai W.C."/>
            <person name="Van de Peer Y."/>
            <person name="Liu Z.J."/>
        </authorList>
    </citation>
    <scope>NUCLEOTIDE SEQUENCE [LARGE SCALE GENOMIC DNA]</scope>
    <source>
        <tissue evidence="2">The whole plant</tissue>
    </source>
</reference>
<dbReference type="PANTHER" id="PTHR46301">
    <property type="entry name" value="F-BOX/KELCH-REPEAT PROTEIN"/>
    <property type="match status" value="1"/>
</dbReference>
<protein>
    <submittedName>
        <fullName evidence="2">F-box only protein 13</fullName>
    </submittedName>
</protein>
<dbReference type="Gene3D" id="1.20.1280.50">
    <property type="match status" value="1"/>
</dbReference>
<proteinExistence type="predicted"/>
<dbReference type="InterPro" id="IPR001810">
    <property type="entry name" value="F-box_dom"/>
</dbReference>
<organism evidence="2 3">
    <name type="scientific">Dendrobium catenatum</name>
    <dbReference type="NCBI Taxonomy" id="906689"/>
    <lineage>
        <taxon>Eukaryota</taxon>
        <taxon>Viridiplantae</taxon>
        <taxon>Streptophyta</taxon>
        <taxon>Embryophyta</taxon>
        <taxon>Tracheophyta</taxon>
        <taxon>Spermatophyta</taxon>
        <taxon>Magnoliopsida</taxon>
        <taxon>Liliopsida</taxon>
        <taxon>Asparagales</taxon>
        <taxon>Orchidaceae</taxon>
        <taxon>Epidendroideae</taxon>
        <taxon>Malaxideae</taxon>
        <taxon>Dendrobiinae</taxon>
        <taxon>Dendrobium</taxon>
    </lineage>
</organism>
<evidence type="ECO:0000259" key="1">
    <source>
        <dbReference type="PROSITE" id="PS50181"/>
    </source>
</evidence>
<feature type="domain" description="F-box" evidence="1">
    <location>
        <begin position="26"/>
        <end position="71"/>
    </location>
</feature>
<sequence length="277" mass="31289">MEKIVNLTEGKTRKRKASDEAQTFPHLAFDELNKDLLEKILSCLTASSFFRLHSVCKRWSSVSASTTFRIACSQIPFRDPWFLMVDVVASSGSLVCFRSTTGEFMACNPLTGTSREVPPAHETQPLLTLAMSSSHKNSSSYRIVLVAGELPNLCYRVLYSEKNKWAGEVLLYRKAESLPELLLNPFSWSKFSSIINLNSPASVGLLQGKFHVKELLRVQFEKSYKPKVLLKLSIHYIPVEKQGMNFGDFQKATPEEENIENKILDPGICLMQQSLFE</sequence>
<gene>
    <name evidence="2" type="primary">FBX13</name>
    <name evidence="2" type="ORF">MA16_Dca018590</name>
</gene>
<dbReference type="AlphaFoldDB" id="A0A2I0XCV0"/>
<evidence type="ECO:0000313" key="3">
    <source>
        <dbReference type="Proteomes" id="UP000233837"/>
    </source>
</evidence>
<reference evidence="2 3" key="1">
    <citation type="journal article" date="2016" name="Sci. Rep.">
        <title>The Dendrobium catenatum Lindl. genome sequence provides insights into polysaccharide synthase, floral development and adaptive evolution.</title>
        <authorList>
            <person name="Zhang G.Q."/>
            <person name="Xu Q."/>
            <person name="Bian C."/>
            <person name="Tsai W.C."/>
            <person name="Yeh C.M."/>
            <person name="Liu K.W."/>
            <person name="Yoshida K."/>
            <person name="Zhang L.S."/>
            <person name="Chang S.B."/>
            <person name="Chen F."/>
            <person name="Shi Y."/>
            <person name="Su Y.Y."/>
            <person name="Zhang Y.Q."/>
            <person name="Chen L.J."/>
            <person name="Yin Y."/>
            <person name="Lin M."/>
            <person name="Huang H."/>
            <person name="Deng H."/>
            <person name="Wang Z.W."/>
            <person name="Zhu S.L."/>
            <person name="Zhao X."/>
            <person name="Deng C."/>
            <person name="Niu S.C."/>
            <person name="Huang J."/>
            <person name="Wang M."/>
            <person name="Liu G.H."/>
            <person name="Yang H.J."/>
            <person name="Xiao X.J."/>
            <person name="Hsiao Y.Y."/>
            <person name="Wu W.L."/>
            <person name="Chen Y.Y."/>
            <person name="Mitsuda N."/>
            <person name="Ohme-Takagi M."/>
            <person name="Luo Y.B."/>
            <person name="Van de Peer Y."/>
            <person name="Liu Z.J."/>
        </authorList>
    </citation>
    <scope>NUCLEOTIDE SEQUENCE [LARGE SCALE GENOMIC DNA]</scope>
    <source>
        <tissue evidence="2">The whole plant</tissue>
    </source>
</reference>
<name>A0A2I0XCV0_9ASPA</name>
<dbReference type="Pfam" id="PF00646">
    <property type="entry name" value="F-box"/>
    <property type="match status" value="1"/>
</dbReference>
<dbReference type="InterPro" id="IPR036047">
    <property type="entry name" value="F-box-like_dom_sf"/>
</dbReference>
<dbReference type="SUPFAM" id="SSF81383">
    <property type="entry name" value="F-box domain"/>
    <property type="match status" value="1"/>
</dbReference>
<evidence type="ECO:0000313" key="2">
    <source>
        <dbReference type="EMBL" id="PKU85735.1"/>
    </source>
</evidence>
<dbReference type="GO" id="GO:0031146">
    <property type="term" value="P:SCF-dependent proteasomal ubiquitin-dependent protein catabolic process"/>
    <property type="evidence" value="ECO:0007669"/>
    <property type="project" value="TreeGrafter"/>
</dbReference>
<keyword evidence="3" id="KW-1185">Reference proteome</keyword>
<dbReference type="PANTHER" id="PTHR46301:SF84">
    <property type="entry name" value="F-BOX ONLY PROTEIN 13"/>
    <property type="match status" value="1"/>
</dbReference>
<dbReference type="Proteomes" id="UP000233837">
    <property type="component" value="Unassembled WGS sequence"/>
</dbReference>
<dbReference type="SMART" id="SM00256">
    <property type="entry name" value="FBOX"/>
    <property type="match status" value="1"/>
</dbReference>
<dbReference type="EMBL" id="KZ501974">
    <property type="protein sequence ID" value="PKU85735.1"/>
    <property type="molecule type" value="Genomic_DNA"/>
</dbReference>